<evidence type="ECO:0000313" key="1">
    <source>
        <dbReference type="EMBL" id="CAG7828474.1"/>
    </source>
</evidence>
<gene>
    <name evidence="1" type="ORF">AFUS01_LOCUS38399</name>
</gene>
<keyword evidence="2" id="KW-1185">Reference proteome</keyword>
<feature type="non-terminal residue" evidence="1">
    <location>
        <position position="1"/>
    </location>
</feature>
<organism evidence="1 2">
    <name type="scientific">Allacma fusca</name>
    <dbReference type="NCBI Taxonomy" id="39272"/>
    <lineage>
        <taxon>Eukaryota</taxon>
        <taxon>Metazoa</taxon>
        <taxon>Ecdysozoa</taxon>
        <taxon>Arthropoda</taxon>
        <taxon>Hexapoda</taxon>
        <taxon>Collembola</taxon>
        <taxon>Symphypleona</taxon>
        <taxon>Sminthuridae</taxon>
        <taxon>Allacma</taxon>
    </lineage>
</organism>
<dbReference type="EMBL" id="CAJVCH010547666">
    <property type="protein sequence ID" value="CAG7828474.1"/>
    <property type="molecule type" value="Genomic_DNA"/>
</dbReference>
<accession>A0A8J2L472</accession>
<reference evidence="1" key="1">
    <citation type="submission" date="2021-06" db="EMBL/GenBank/DDBJ databases">
        <authorList>
            <person name="Hodson N. C."/>
            <person name="Mongue J. A."/>
            <person name="Jaron S. K."/>
        </authorList>
    </citation>
    <scope>NUCLEOTIDE SEQUENCE</scope>
</reference>
<proteinExistence type="predicted"/>
<sequence>ESKSSMNYVMLEPVSLLSKGVYRCEVSADAPSFQTVHEEHFMHVMVLPRLGPQLTGVLPWYNIGDNLTAKCTVEKSFPQARLSWFVNDVQVWENNQQI</sequence>
<dbReference type="PANTHER" id="PTHR21261:SF15">
    <property type="entry name" value="BEATEN PATH IIIA, ISOFORM D-RELATED"/>
    <property type="match status" value="1"/>
</dbReference>
<dbReference type="OrthoDB" id="10015491at2759"/>
<dbReference type="PANTHER" id="PTHR21261">
    <property type="entry name" value="BEAT PROTEIN"/>
    <property type="match status" value="1"/>
</dbReference>
<dbReference type="Proteomes" id="UP000708208">
    <property type="component" value="Unassembled WGS sequence"/>
</dbReference>
<feature type="non-terminal residue" evidence="1">
    <location>
        <position position="98"/>
    </location>
</feature>
<dbReference type="AlphaFoldDB" id="A0A8J2L472"/>
<protein>
    <recommendedName>
        <fullName evidence="3">Ig-like domain-containing protein</fullName>
    </recommendedName>
</protein>
<evidence type="ECO:0008006" key="3">
    <source>
        <dbReference type="Google" id="ProtNLM"/>
    </source>
</evidence>
<evidence type="ECO:0000313" key="2">
    <source>
        <dbReference type="Proteomes" id="UP000708208"/>
    </source>
</evidence>
<name>A0A8J2L472_9HEXA</name>
<comment type="caution">
    <text evidence="1">The sequence shown here is derived from an EMBL/GenBank/DDBJ whole genome shotgun (WGS) entry which is preliminary data.</text>
</comment>